<protein>
    <submittedName>
        <fullName evidence="3">Kinase-like protein</fullName>
    </submittedName>
</protein>
<gene>
    <name evidence="3" type="ORF">IW261DRAFT_1431929</name>
</gene>
<proteinExistence type="predicted"/>
<dbReference type="PANTHER" id="PTHR21310:SF15">
    <property type="entry name" value="AMINOGLYCOSIDE PHOSPHOTRANSFERASE DOMAIN-CONTAINING PROTEIN"/>
    <property type="match status" value="1"/>
</dbReference>
<feature type="signal peptide" evidence="1">
    <location>
        <begin position="1"/>
        <end position="25"/>
    </location>
</feature>
<dbReference type="SUPFAM" id="SSF56112">
    <property type="entry name" value="Protein kinase-like (PK-like)"/>
    <property type="match status" value="1"/>
</dbReference>
<sequence>MRPRRSLLQILASSLLGLPWRLWLCFPKSMRASVYIRLGRWYSIQEWNIQRLPFGLILKHTQDRPPEIEADNIKFVQENTTIPVPRILDVLPDIPKGNTSGGGSPAKTTYPPEFLHYSDLIFELSELMKSFNKPVSGLHGSPFVHIRCGDRCLVQPLKNIRSFHDMLLANVSFMSRMPRLLQMASPVYAKPHKLCFSHCDLNHTNILVTEDGQLAAIIDWEAAGWFPEYWEYTSQVMQSVDSEILAKFWNAVGVFEKGCYEKELELERALWHSTGDTAVPPGIMPDDPLDIPLHEDKNVKW</sequence>
<keyword evidence="3" id="KW-0808">Transferase</keyword>
<feature type="chain" id="PRO_5041462843" evidence="1">
    <location>
        <begin position="26"/>
        <end position="301"/>
    </location>
</feature>
<dbReference type="AlphaFoldDB" id="A0AA39PVI2"/>
<reference evidence="3" key="1">
    <citation type="submission" date="2023-06" db="EMBL/GenBank/DDBJ databases">
        <authorList>
            <consortium name="Lawrence Berkeley National Laboratory"/>
            <person name="Ahrendt S."/>
            <person name="Sahu N."/>
            <person name="Indic B."/>
            <person name="Wong-Bajracharya J."/>
            <person name="Merenyi Z."/>
            <person name="Ke H.-M."/>
            <person name="Monk M."/>
            <person name="Kocsube S."/>
            <person name="Drula E."/>
            <person name="Lipzen A."/>
            <person name="Balint B."/>
            <person name="Henrissat B."/>
            <person name="Andreopoulos B."/>
            <person name="Martin F.M."/>
            <person name="Harder C.B."/>
            <person name="Rigling D."/>
            <person name="Ford K.L."/>
            <person name="Foster G.D."/>
            <person name="Pangilinan J."/>
            <person name="Papanicolaou A."/>
            <person name="Barry K."/>
            <person name="LaButti K."/>
            <person name="Viragh M."/>
            <person name="Koriabine M."/>
            <person name="Yan M."/>
            <person name="Riley R."/>
            <person name="Champramary S."/>
            <person name="Plett K.L."/>
            <person name="Tsai I.J."/>
            <person name="Slot J."/>
            <person name="Sipos G."/>
            <person name="Plett J."/>
            <person name="Nagy L.G."/>
            <person name="Grigoriev I.V."/>
        </authorList>
    </citation>
    <scope>NUCLEOTIDE SEQUENCE</scope>
    <source>
        <strain evidence="3">ICMP 16352</strain>
    </source>
</reference>
<evidence type="ECO:0000313" key="4">
    <source>
        <dbReference type="Proteomes" id="UP001175227"/>
    </source>
</evidence>
<evidence type="ECO:0000313" key="3">
    <source>
        <dbReference type="EMBL" id="KAK0490399.1"/>
    </source>
</evidence>
<name>A0AA39PVI2_9AGAR</name>
<dbReference type="Proteomes" id="UP001175227">
    <property type="component" value="Unassembled WGS sequence"/>
</dbReference>
<accession>A0AA39PVI2</accession>
<comment type="caution">
    <text evidence="3">The sequence shown here is derived from an EMBL/GenBank/DDBJ whole genome shotgun (WGS) entry which is preliminary data.</text>
</comment>
<dbReference type="InterPro" id="IPR051678">
    <property type="entry name" value="AGP_Transferase"/>
</dbReference>
<dbReference type="Gene3D" id="3.90.1200.10">
    <property type="match status" value="1"/>
</dbReference>
<evidence type="ECO:0000256" key="1">
    <source>
        <dbReference type="SAM" id="SignalP"/>
    </source>
</evidence>
<dbReference type="GO" id="GO:0016301">
    <property type="term" value="F:kinase activity"/>
    <property type="evidence" value="ECO:0007669"/>
    <property type="project" value="UniProtKB-KW"/>
</dbReference>
<dbReference type="InterPro" id="IPR002575">
    <property type="entry name" value="Aminoglycoside_PTrfase"/>
</dbReference>
<evidence type="ECO:0000259" key="2">
    <source>
        <dbReference type="Pfam" id="PF01636"/>
    </source>
</evidence>
<dbReference type="InterPro" id="IPR011009">
    <property type="entry name" value="Kinase-like_dom_sf"/>
</dbReference>
<keyword evidence="3" id="KW-0418">Kinase</keyword>
<feature type="domain" description="Aminoglycoside phosphotransferase" evidence="2">
    <location>
        <begin position="191"/>
        <end position="235"/>
    </location>
</feature>
<keyword evidence="4" id="KW-1185">Reference proteome</keyword>
<dbReference type="EMBL" id="JAUEPR010000001">
    <property type="protein sequence ID" value="KAK0490399.1"/>
    <property type="molecule type" value="Genomic_DNA"/>
</dbReference>
<organism evidence="3 4">
    <name type="scientific">Armillaria novae-zelandiae</name>
    <dbReference type="NCBI Taxonomy" id="153914"/>
    <lineage>
        <taxon>Eukaryota</taxon>
        <taxon>Fungi</taxon>
        <taxon>Dikarya</taxon>
        <taxon>Basidiomycota</taxon>
        <taxon>Agaricomycotina</taxon>
        <taxon>Agaricomycetes</taxon>
        <taxon>Agaricomycetidae</taxon>
        <taxon>Agaricales</taxon>
        <taxon>Marasmiineae</taxon>
        <taxon>Physalacriaceae</taxon>
        <taxon>Armillaria</taxon>
    </lineage>
</organism>
<dbReference type="PANTHER" id="PTHR21310">
    <property type="entry name" value="AMINOGLYCOSIDE PHOSPHOTRANSFERASE-RELATED-RELATED"/>
    <property type="match status" value="1"/>
</dbReference>
<dbReference type="Pfam" id="PF01636">
    <property type="entry name" value="APH"/>
    <property type="match status" value="1"/>
</dbReference>
<keyword evidence="1" id="KW-0732">Signal</keyword>